<dbReference type="GeneID" id="64592682"/>
<dbReference type="Gene3D" id="1.20.1270.60">
    <property type="entry name" value="Arfaptin homology (AH) domain/BAR domain"/>
    <property type="match status" value="1"/>
</dbReference>
<comment type="caution">
    <text evidence="2">The sequence shown here is derived from an EMBL/GenBank/DDBJ whole genome shotgun (WGS) entry which is preliminary data.</text>
</comment>
<dbReference type="OrthoDB" id="5599269at2759"/>
<evidence type="ECO:0000313" key="3">
    <source>
        <dbReference type="Proteomes" id="UP000719766"/>
    </source>
</evidence>
<sequence length="271" mass="29014">MTSSSTARGATTSSLIHHQYRPTSPLPRSGSWSIARAITITLDDPSGKLFLEFVDIKLNNARAPFKALRDAEAVLGPKCSFRAGLQAVHESESQKWDAIREFGEKLVILSQASKPIIAALPPIPPSSPYTGTQETATARTALQNAQDNYTPGSTYFATHPGANLLQANTQSFGESHTSELDSLASNPEANTGHPGVPITPPPQAAEKFGDTSHSPPPIDPRTLNLSPAPILEDHSLPPIVIPVDAPMVGRWLKLVFPYLRVMAANVGPLHL</sequence>
<protein>
    <submittedName>
        <fullName evidence="2">Uncharacterized protein</fullName>
    </submittedName>
</protein>
<dbReference type="AlphaFoldDB" id="A0A9P7A9Y6"/>
<feature type="region of interest" description="Disordered" evidence="1">
    <location>
        <begin position="1"/>
        <end position="27"/>
    </location>
</feature>
<dbReference type="EMBL" id="JABBWE010000118">
    <property type="protein sequence ID" value="KAG1785139.1"/>
    <property type="molecule type" value="Genomic_DNA"/>
</dbReference>
<dbReference type="RefSeq" id="XP_041152624.1">
    <property type="nucleotide sequence ID" value="XM_041298918.1"/>
</dbReference>
<name>A0A9P7A9Y6_9AGAM</name>
<organism evidence="2 3">
    <name type="scientific">Suillus plorans</name>
    <dbReference type="NCBI Taxonomy" id="116603"/>
    <lineage>
        <taxon>Eukaryota</taxon>
        <taxon>Fungi</taxon>
        <taxon>Dikarya</taxon>
        <taxon>Basidiomycota</taxon>
        <taxon>Agaricomycotina</taxon>
        <taxon>Agaricomycetes</taxon>
        <taxon>Agaricomycetidae</taxon>
        <taxon>Boletales</taxon>
        <taxon>Suillineae</taxon>
        <taxon>Suillaceae</taxon>
        <taxon>Suillus</taxon>
    </lineage>
</organism>
<proteinExistence type="predicted"/>
<feature type="region of interest" description="Disordered" evidence="1">
    <location>
        <begin position="172"/>
        <end position="225"/>
    </location>
</feature>
<keyword evidence="3" id="KW-1185">Reference proteome</keyword>
<feature type="compositionally biased region" description="Low complexity" evidence="1">
    <location>
        <begin position="1"/>
        <end position="14"/>
    </location>
</feature>
<dbReference type="Proteomes" id="UP000719766">
    <property type="component" value="Unassembled WGS sequence"/>
</dbReference>
<evidence type="ECO:0000256" key="1">
    <source>
        <dbReference type="SAM" id="MobiDB-lite"/>
    </source>
</evidence>
<accession>A0A9P7A9Y6</accession>
<gene>
    <name evidence="2" type="ORF">HD556DRAFT_1250378</name>
</gene>
<evidence type="ECO:0000313" key="2">
    <source>
        <dbReference type="EMBL" id="KAG1785139.1"/>
    </source>
</evidence>
<dbReference type="InterPro" id="IPR027267">
    <property type="entry name" value="AH/BAR_dom_sf"/>
</dbReference>
<reference evidence="2" key="1">
    <citation type="journal article" date="2020" name="New Phytol.">
        <title>Comparative genomics reveals dynamic genome evolution in host specialist ectomycorrhizal fungi.</title>
        <authorList>
            <person name="Lofgren L.A."/>
            <person name="Nguyen N.H."/>
            <person name="Vilgalys R."/>
            <person name="Ruytinx J."/>
            <person name="Liao H.L."/>
            <person name="Branco S."/>
            <person name="Kuo A."/>
            <person name="LaButti K."/>
            <person name="Lipzen A."/>
            <person name="Andreopoulos W."/>
            <person name="Pangilinan J."/>
            <person name="Riley R."/>
            <person name="Hundley H."/>
            <person name="Na H."/>
            <person name="Barry K."/>
            <person name="Grigoriev I.V."/>
            <person name="Stajich J.E."/>
            <person name="Kennedy P.G."/>
        </authorList>
    </citation>
    <scope>NUCLEOTIDE SEQUENCE</scope>
    <source>
        <strain evidence="2">S12</strain>
    </source>
</reference>